<dbReference type="PANTHER" id="PTHR47580:SF1">
    <property type="entry name" value="PHOSPHOGLYCERATE MUTASE FAMILY PROTEIN"/>
    <property type="match status" value="1"/>
</dbReference>
<keyword evidence="3" id="KW-1185">Reference proteome</keyword>
<reference evidence="3" key="1">
    <citation type="journal article" date="2019" name="Nat. Commun.">
        <title>Expansion of phycobilisome linker gene families in mesophilic red algae.</title>
        <authorList>
            <person name="Lee J."/>
            <person name="Kim D."/>
            <person name="Bhattacharya D."/>
            <person name="Yoon H.S."/>
        </authorList>
    </citation>
    <scope>NUCLEOTIDE SEQUENCE [LARGE SCALE GENOMIC DNA]</scope>
    <source>
        <strain evidence="3">CCMP 1328</strain>
    </source>
</reference>
<protein>
    <recommendedName>
        <fullName evidence="4">2,3-bisphosphoglycerate-dependent phosphoglycerate mutase</fullName>
    </recommendedName>
</protein>
<dbReference type="AlphaFoldDB" id="A0A5J4Z7P9"/>
<name>A0A5J4Z7P9_PORPP</name>
<dbReference type="Pfam" id="PF00300">
    <property type="entry name" value="His_Phos_1"/>
    <property type="match status" value="1"/>
</dbReference>
<dbReference type="OrthoDB" id="4531at2759"/>
<organism evidence="2 3">
    <name type="scientific">Porphyridium purpureum</name>
    <name type="common">Red alga</name>
    <name type="synonym">Porphyridium cruentum</name>
    <dbReference type="NCBI Taxonomy" id="35688"/>
    <lineage>
        <taxon>Eukaryota</taxon>
        <taxon>Rhodophyta</taxon>
        <taxon>Bangiophyceae</taxon>
        <taxon>Porphyridiales</taxon>
        <taxon>Porphyridiaceae</taxon>
        <taxon>Porphyridium</taxon>
    </lineage>
</organism>
<gene>
    <name evidence="2" type="ORF">FVE85_6448</name>
</gene>
<dbReference type="SUPFAM" id="SSF53254">
    <property type="entry name" value="Phosphoglycerate mutase-like"/>
    <property type="match status" value="1"/>
</dbReference>
<dbReference type="PANTHER" id="PTHR47580">
    <property type="entry name" value="PHOSPHOGLYCERATE MUTASE FAMILY PROTEIN"/>
    <property type="match status" value="1"/>
</dbReference>
<comment type="caution">
    <text evidence="2">The sequence shown here is derived from an EMBL/GenBank/DDBJ whole genome shotgun (WGS) entry which is preliminary data.</text>
</comment>
<dbReference type="EMBL" id="VRMN01000001">
    <property type="protein sequence ID" value="KAA8498863.1"/>
    <property type="molecule type" value="Genomic_DNA"/>
</dbReference>
<accession>A0A5J4Z7P9</accession>
<feature type="region of interest" description="Disordered" evidence="1">
    <location>
        <begin position="219"/>
        <end position="238"/>
    </location>
</feature>
<evidence type="ECO:0000313" key="3">
    <source>
        <dbReference type="Proteomes" id="UP000324585"/>
    </source>
</evidence>
<dbReference type="InterPro" id="IPR013078">
    <property type="entry name" value="His_Pase_superF_clade-1"/>
</dbReference>
<dbReference type="Gene3D" id="3.40.50.1240">
    <property type="entry name" value="Phosphoglycerate mutase-like"/>
    <property type="match status" value="1"/>
</dbReference>
<evidence type="ECO:0000256" key="1">
    <source>
        <dbReference type="SAM" id="MobiDB-lite"/>
    </source>
</evidence>
<proteinExistence type="predicted"/>
<sequence>MEPSACFANANPVFFSSRPSAARKKSVPHGRPNGCALKAVGEPDARLDGARGAVSRREWLRIVTGSVAAASSSAWLVSRPGRAAAINGMVQFPITHALSNRYFGLRAGEALDDVKGVVATNPVEKTSIKVHGLTGQGVRQVEAVARQLKDVGLGEDGTDVWIWASQSIKCMESGDILAYQLQLNQRSLVPEFYALDARGLGAYEGQKWASVRDEIRAKDRLSEANRPPPGEDGTPNESLQDVLVRVQQLISKTETQYQGANVVFISPDSYNLAVLESLLQNRDVREQDALEWAPGEWRELVPVVVDPAPSPTLPL</sequence>
<dbReference type="Proteomes" id="UP000324585">
    <property type="component" value="Unassembled WGS sequence"/>
</dbReference>
<evidence type="ECO:0008006" key="4">
    <source>
        <dbReference type="Google" id="ProtNLM"/>
    </source>
</evidence>
<dbReference type="InterPro" id="IPR029033">
    <property type="entry name" value="His_PPase_superfam"/>
</dbReference>
<dbReference type="OMA" id="EMGACDK"/>
<evidence type="ECO:0000313" key="2">
    <source>
        <dbReference type="EMBL" id="KAA8498863.1"/>
    </source>
</evidence>